<proteinExistence type="predicted"/>
<dbReference type="Proteomes" id="UP000594638">
    <property type="component" value="Unassembled WGS sequence"/>
</dbReference>
<protein>
    <submittedName>
        <fullName evidence="1">Uncharacterized protein</fullName>
    </submittedName>
</protein>
<evidence type="ECO:0000313" key="1">
    <source>
        <dbReference type="EMBL" id="CAA3005658.1"/>
    </source>
</evidence>
<name>A0A8S0TQL2_OLEEU</name>
<evidence type="ECO:0000313" key="2">
    <source>
        <dbReference type="Proteomes" id="UP000594638"/>
    </source>
</evidence>
<organism evidence="1 2">
    <name type="scientific">Olea europaea subsp. europaea</name>
    <dbReference type="NCBI Taxonomy" id="158383"/>
    <lineage>
        <taxon>Eukaryota</taxon>
        <taxon>Viridiplantae</taxon>
        <taxon>Streptophyta</taxon>
        <taxon>Embryophyta</taxon>
        <taxon>Tracheophyta</taxon>
        <taxon>Spermatophyta</taxon>
        <taxon>Magnoliopsida</taxon>
        <taxon>eudicotyledons</taxon>
        <taxon>Gunneridae</taxon>
        <taxon>Pentapetalae</taxon>
        <taxon>asterids</taxon>
        <taxon>lamiids</taxon>
        <taxon>Lamiales</taxon>
        <taxon>Oleaceae</taxon>
        <taxon>Oleeae</taxon>
        <taxon>Olea</taxon>
    </lineage>
</organism>
<dbReference type="EMBL" id="CACTIH010007248">
    <property type="protein sequence ID" value="CAA3005658.1"/>
    <property type="molecule type" value="Genomic_DNA"/>
</dbReference>
<reference evidence="1 2" key="1">
    <citation type="submission" date="2019-12" db="EMBL/GenBank/DDBJ databases">
        <authorList>
            <person name="Alioto T."/>
            <person name="Alioto T."/>
            <person name="Gomez Garrido J."/>
        </authorList>
    </citation>
    <scope>NUCLEOTIDE SEQUENCE [LARGE SCALE GENOMIC DNA]</scope>
</reference>
<sequence length="88" mass="9383">MTSPKVMASISTPNADLLHHTSSSSLSVTTGFMEETSKNIYYDFDLFIVKNNTVEVGMPLYMDDGNAGGGIRYGSKGGDGKNLPELCG</sequence>
<keyword evidence="2" id="KW-1185">Reference proteome</keyword>
<dbReference type="Gramene" id="OE9A115838T1">
    <property type="protein sequence ID" value="OE9A115838C1"/>
    <property type="gene ID" value="OE9A115838"/>
</dbReference>
<comment type="caution">
    <text evidence="1">The sequence shown here is derived from an EMBL/GenBank/DDBJ whole genome shotgun (WGS) entry which is preliminary data.</text>
</comment>
<gene>
    <name evidence="1" type="ORF">OLEA9_A115838</name>
</gene>
<dbReference type="AlphaFoldDB" id="A0A8S0TQL2"/>
<accession>A0A8S0TQL2</accession>